<protein>
    <recommendedName>
        <fullName evidence="1">FAR1 domain-containing protein</fullName>
    </recommendedName>
</protein>
<dbReference type="Gramene" id="PHT64447">
    <property type="protein sequence ID" value="PHT64447"/>
    <property type="gene ID" value="T459_31798"/>
</dbReference>
<dbReference type="InterPro" id="IPR004330">
    <property type="entry name" value="FAR1_DNA_bnd_dom"/>
</dbReference>
<gene>
    <name evidence="2" type="ORF">T459_31798</name>
</gene>
<comment type="caution">
    <text evidence="2">The sequence shown here is derived from an EMBL/GenBank/DDBJ whole genome shotgun (WGS) entry which is preliminary data.</text>
</comment>
<evidence type="ECO:0000259" key="1">
    <source>
        <dbReference type="Pfam" id="PF03101"/>
    </source>
</evidence>
<keyword evidence="3" id="KW-1185">Reference proteome</keyword>
<dbReference type="PANTHER" id="PTHR46328:SF27">
    <property type="entry name" value="OS12G0287500 PROTEIN"/>
    <property type="match status" value="1"/>
</dbReference>
<reference evidence="2 3" key="2">
    <citation type="journal article" date="2017" name="Genome Biol.">
        <title>New reference genome sequences of hot pepper reveal the massive evolution of plant disease-resistance genes by retroduplication.</title>
        <authorList>
            <person name="Kim S."/>
            <person name="Park J."/>
            <person name="Yeom S.I."/>
            <person name="Kim Y.M."/>
            <person name="Seo E."/>
            <person name="Kim K.T."/>
            <person name="Kim M.S."/>
            <person name="Lee J.M."/>
            <person name="Cheong K."/>
            <person name="Shin H.S."/>
            <person name="Kim S.B."/>
            <person name="Han K."/>
            <person name="Lee J."/>
            <person name="Park M."/>
            <person name="Lee H.A."/>
            <person name="Lee H.Y."/>
            <person name="Lee Y."/>
            <person name="Oh S."/>
            <person name="Lee J.H."/>
            <person name="Choi E."/>
            <person name="Choi E."/>
            <person name="Lee S.E."/>
            <person name="Jeon J."/>
            <person name="Kim H."/>
            <person name="Choi G."/>
            <person name="Song H."/>
            <person name="Lee J."/>
            <person name="Lee S.C."/>
            <person name="Kwon J.K."/>
            <person name="Lee H.Y."/>
            <person name="Koo N."/>
            <person name="Hong Y."/>
            <person name="Kim R.W."/>
            <person name="Kang W.H."/>
            <person name="Huh J.H."/>
            <person name="Kang B.C."/>
            <person name="Yang T.J."/>
            <person name="Lee Y.H."/>
            <person name="Bennetzen J.L."/>
            <person name="Choi D."/>
        </authorList>
    </citation>
    <scope>NUCLEOTIDE SEQUENCE [LARGE SCALE GENOMIC DNA]</scope>
    <source>
        <strain evidence="3">cv. CM334</strain>
    </source>
</reference>
<dbReference type="PANTHER" id="PTHR46328">
    <property type="entry name" value="FAR-RED IMPAIRED RESPONSIVE (FAR1) FAMILY PROTEIN-RELATED"/>
    <property type="match status" value="1"/>
</dbReference>
<organism evidence="2 3">
    <name type="scientific">Capsicum annuum</name>
    <name type="common">Capsicum pepper</name>
    <dbReference type="NCBI Taxonomy" id="4072"/>
    <lineage>
        <taxon>Eukaryota</taxon>
        <taxon>Viridiplantae</taxon>
        <taxon>Streptophyta</taxon>
        <taxon>Embryophyta</taxon>
        <taxon>Tracheophyta</taxon>
        <taxon>Spermatophyta</taxon>
        <taxon>Magnoliopsida</taxon>
        <taxon>eudicotyledons</taxon>
        <taxon>Gunneridae</taxon>
        <taxon>Pentapetalae</taxon>
        <taxon>asterids</taxon>
        <taxon>lamiids</taxon>
        <taxon>Solanales</taxon>
        <taxon>Solanaceae</taxon>
        <taxon>Solanoideae</taxon>
        <taxon>Capsiceae</taxon>
        <taxon>Capsicum</taxon>
    </lineage>
</organism>
<evidence type="ECO:0000313" key="3">
    <source>
        <dbReference type="Proteomes" id="UP000222542"/>
    </source>
</evidence>
<dbReference type="Proteomes" id="UP000222542">
    <property type="component" value="Unassembled WGS sequence"/>
</dbReference>
<sequence>MYEIGQIVSNPYIDKEFQSLDDSFKFYLDYAHHTNFNKSIIGQEFLCSKEEFRSKKDLERNKSQDETREGCKALLYISKK</sequence>
<dbReference type="AlphaFoldDB" id="A0A2G2Y3W3"/>
<name>A0A2G2Y3W3_CAPAN</name>
<dbReference type="EMBL" id="AYRZ02000015">
    <property type="protein sequence ID" value="PHT64447.1"/>
    <property type="molecule type" value="Genomic_DNA"/>
</dbReference>
<dbReference type="Pfam" id="PF03101">
    <property type="entry name" value="FAR1"/>
    <property type="match status" value="1"/>
</dbReference>
<dbReference type="STRING" id="4072.A0A2G2Y3W3"/>
<accession>A0A2G2Y3W3</accession>
<proteinExistence type="predicted"/>
<reference evidence="2 3" key="1">
    <citation type="journal article" date="2014" name="Nat. Genet.">
        <title>Genome sequence of the hot pepper provides insights into the evolution of pungency in Capsicum species.</title>
        <authorList>
            <person name="Kim S."/>
            <person name="Park M."/>
            <person name="Yeom S.I."/>
            <person name="Kim Y.M."/>
            <person name="Lee J.M."/>
            <person name="Lee H.A."/>
            <person name="Seo E."/>
            <person name="Choi J."/>
            <person name="Cheong K."/>
            <person name="Kim K.T."/>
            <person name="Jung K."/>
            <person name="Lee G.W."/>
            <person name="Oh S.K."/>
            <person name="Bae C."/>
            <person name="Kim S.B."/>
            <person name="Lee H.Y."/>
            <person name="Kim S.Y."/>
            <person name="Kim M.S."/>
            <person name="Kang B.C."/>
            <person name="Jo Y.D."/>
            <person name="Yang H.B."/>
            <person name="Jeong H.J."/>
            <person name="Kang W.H."/>
            <person name="Kwon J.K."/>
            <person name="Shin C."/>
            <person name="Lim J.Y."/>
            <person name="Park J.H."/>
            <person name="Huh J.H."/>
            <person name="Kim J.S."/>
            <person name="Kim B.D."/>
            <person name="Cohen O."/>
            <person name="Paran I."/>
            <person name="Suh M.C."/>
            <person name="Lee S.B."/>
            <person name="Kim Y.K."/>
            <person name="Shin Y."/>
            <person name="Noh S.J."/>
            <person name="Park J."/>
            <person name="Seo Y.S."/>
            <person name="Kwon S.Y."/>
            <person name="Kim H.A."/>
            <person name="Park J.M."/>
            <person name="Kim H.J."/>
            <person name="Choi S.B."/>
            <person name="Bosland P.W."/>
            <person name="Reeves G."/>
            <person name="Jo S.H."/>
            <person name="Lee B.W."/>
            <person name="Cho H.T."/>
            <person name="Choi H.S."/>
            <person name="Lee M.S."/>
            <person name="Yu Y."/>
            <person name="Do Choi Y."/>
            <person name="Park B.S."/>
            <person name="van Deynze A."/>
            <person name="Ashrafi H."/>
            <person name="Hill T."/>
            <person name="Kim W.T."/>
            <person name="Pai H.S."/>
            <person name="Ahn H.K."/>
            <person name="Yeam I."/>
            <person name="Giovannoni J.J."/>
            <person name="Rose J.K."/>
            <person name="Sorensen I."/>
            <person name="Lee S.J."/>
            <person name="Kim R.W."/>
            <person name="Choi I.Y."/>
            <person name="Choi B.S."/>
            <person name="Lim J.S."/>
            <person name="Lee Y.H."/>
            <person name="Choi D."/>
        </authorList>
    </citation>
    <scope>NUCLEOTIDE SEQUENCE [LARGE SCALE GENOMIC DNA]</scope>
    <source>
        <strain evidence="3">cv. CM334</strain>
    </source>
</reference>
<evidence type="ECO:0000313" key="2">
    <source>
        <dbReference type="EMBL" id="PHT64447.1"/>
    </source>
</evidence>
<feature type="domain" description="FAR1" evidence="1">
    <location>
        <begin position="28"/>
        <end position="79"/>
    </location>
</feature>